<dbReference type="Pfam" id="PF18803">
    <property type="entry name" value="CxC2"/>
    <property type="match status" value="1"/>
</dbReference>
<name>A0A5C3P2E5_9APHY</name>
<dbReference type="Proteomes" id="UP000308197">
    <property type="component" value="Unassembled WGS sequence"/>
</dbReference>
<organism evidence="3 4">
    <name type="scientific">Polyporus arcularius HHB13444</name>
    <dbReference type="NCBI Taxonomy" id="1314778"/>
    <lineage>
        <taxon>Eukaryota</taxon>
        <taxon>Fungi</taxon>
        <taxon>Dikarya</taxon>
        <taxon>Basidiomycota</taxon>
        <taxon>Agaricomycotina</taxon>
        <taxon>Agaricomycetes</taxon>
        <taxon>Polyporales</taxon>
        <taxon>Polyporaceae</taxon>
        <taxon>Polyporus</taxon>
    </lineage>
</organism>
<accession>A0A5C3P2E5</accession>
<evidence type="ECO:0000313" key="4">
    <source>
        <dbReference type="Proteomes" id="UP000308197"/>
    </source>
</evidence>
<dbReference type="STRING" id="1314778.A0A5C3P2E5"/>
<evidence type="ECO:0000313" key="3">
    <source>
        <dbReference type="EMBL" id="TFK83804.1"/>
    </source>
</evidence>
<feature type="domain" description="CxC2-like cysteine cluster KDZ transposase-associated" evidence="2">
    <location>
        <begin position="222"/>
        <end position="329"/>
    </location>
</feature>
<reference evidence="3 4" key="1">
    <citation type="journal article" date="2019" name="Nat. Ecol. Evol.">
        <title>Megaphylogeny resolves global patterns of mushroom evolution.</title>
        <authorList>
            <person name="Varga T."/>
            <person name="Krizsan K."/>
            <person name="Foldi C."/>
            <person name="Dima B."/>
            <person name="Sanchez-Garcia M."/>
            <person name="Sanchez-Ramirez S."/>
            <person name="Szollosi G.J."/>
            <person name="Szarkandi J.G."/>
            <person name="Papp V."/>
            <person name="Albert L."/>
            <person name="Andreopoulos W."/>
            <person name="Angelini C."/>
            <person name="Antonin V."/>
            <person name="Barry K.W."/>
            <person name="Bougher N.L."/>
            <person name="Buchanan P."/>
            <person name="Buyck B."/>
            <person name="Bense V."/>
            <person name="Catcheside P."/>
            <person name="Chovatia M."/>
            <person name="Cooper J."/>
            <person name="Damon W."/>
            <person name="Desjardin D."/>
            <person name="Finy P."/>
            <person name="Geml J."/>
            <person name="Haridas S."/>
            <person name="Hughes K."/>
            <person name="Justo A."/>
            <person name="Karasinski D."/>
            <person name="Kautmanova I."/>
            <person name="Kiss B."/>
            <person name="Kocsube S."/>
            <person name="Kotiranta H."/>
            <person name="LaButti K.M."/>
            <person name="Lechner B.E."/>
            <person name="Liimatainen K."/>
            <person name="Lipzen A."/>
            <person name="Lukacs Z."/>
            <person name="Mihaltcheva S."/>
            <person name="Morgado L.N."/>
            <person name="Niskanen T."/>
            <person name="Noordeloos M.E."/>
            <person name="Ohm R.A."/>
            <person name="Ortiz-Santana B."/>
            <person name="Ovrebo C."/>
            <person name="Racz N."/>
            <person name="Riley R."/>
            <person name="Savchenko A."/>
            <person name="Shiryaev A."/>
            <person name="Soop K."/>
            <person name="Spirin V."/>
            <person name="Szebenyi C."/>
            <person name="Tomsovsky M."/>
            <person name="Tulloss R.E."/>
            <person name="Uehling J."/>
            <person name="Grigoriev I.V."/>
            <person name="Vagvolgyi C."/>
            <person name="Papp T."/>
            <person name="Martin F.M."/>
            <person name="Miettinen O."/>
            <person name="Hibbett D.S."/>
            <person name="Nagy L.G."/>
        </authorList>
    </citation>
    <scope>NUCLEOTIDE SEQUENCE [LARGE SCALE GENOMIC DNA]</scope>
    <source>
        <strain evidence="3 4">HHB13444</strain>
    </source>
</reference>
<gene>
    <name evidence="3" type="ORF">K466DRAFT_602551</name>
</gene>
<dbReference type="EMBL" id="ML211364">
    <property type="protein sequence ID" value="TFK83804.1"/>
    <property type="molecule type" value="Genomic_DNA"/>
</dbReference>
<feature type="compositionally biased region" description="Basic and acidic residues" evidence="1">
    <location>
        <begin position="1135"/>
        <end position="1148"/>
    </location>
</feature>
<feature type="compositionally biased region" description="Basic and acidic residues" evidence="1">
    <location>
        <begin position="71"/>
        <end position="81"/>
    </location>
</feature>
<proteinExistence type="predicted"/>
<keyword evidence="4" id="KW-1185">Reference proteome</keyword>
<dbReference type="CDD" id="cd19757">
    <property type="entry name" value="Bbox1"/>
    <property type="match status" value="1"/>
</dbReference>
<dbReference type="PANTHER" id="PTHR33096:SF1">
    <property type="entry name" value="CXC1-LIKE CYSTEINE CLUSTER ASSOCIATED WITH KDZ TRANSPOSASES DOMAIN-CONTAINING PROTEIN"/>
    <property type="match status" value="1"/>
</dbReference>
<dbReference type="AlphaFoldDB" id="A0A5C3P2E5"/>
<protein>
    <recommendedName>
        <fullName evidence="2">CxC2-like cysteine cluster KDZ transposase-associated domain-containing protein</fullName>
    </recommendedName>
</protein>
<feature type="region of interest" description="Disordered" evidence="1">
    <location>
        <begin position="30"/>
        <end position="50"/>
    </location>
</feature>
<dbReference type="InterPro" id="IPR041457">
    <property type="entry name" value="CxC2_KDZ-assoc"/>
</dbReference>
<dbReference type="PANTHER" id="PTHR33096">
    <property type="entry name" value="CXC2 DOMAIN-CONTAINING PROTEIN"/>
    <property type="match status" value="1"/>
</dbReference>
<dbReference type="InterPro" id="IPR040521">
    <property type="entry name" value="KDZ"/>
</dbReference>
<evidence type="ECO:0000256" key="1">
    <source>
        <dbReference type="SAM" id="MobiDB-lite"/>
    </source>
</evidence>
<feature type="region of interest" description="Disordered" evidence="1">
    <location>
        <begin position="71"/>
        <end position="94"/>
    </location>
</feature>
<sequence length="1157" mass="130620">MAKLKFRRLRRVLSCLSGMVKRCKDGRAGTRYTFSDDSDDENSASQKAAGVERHRHVDYCYDSSRPTVKVSHLELPRDLPKRPRSSSAPPALQPFPAASLQVDELLATYQDGIDHHYQQDTFANYGQERPPRRRTAGDRPLLTWIRHVNEYLAELLRLEGRGKHRGDTCPRCKTAASAQYRCDDCSDSALYCANCVKAQHISQPLHRVQVWSDQGFFERTSLKSLGLRIQLGHEPGERCYNPKRAFADDFVVIDITGIHEVAADFCNCQSALAHATQLLRARWYPATYTDPKTAATFRLMEHFHVLSTQSKVSGWEFYTSLARRTENTGTARTKDRYPSFMLMARQWRHLKMMKRGGRGHDPAGVAATQPGSCAVECPACPHPGKNLPEGWESAPAWKRWLYQLFLSMDANFRLKRRKVSTHANDPGLNRGCAYVVEGTAYRTFLKATGNMPTEKHAHCDNHNAVKLANLKDGAILSATGVGAVDCARHGMRRPCSIGDLQKGERYANMDYLLNSTLKHTRCTQVCCCYDIACQFCVNLQTRFVTYGYMTLGCRSLRWAIPKFHIAAHREHCRGQFSLHYLPFCARVDGEAIERNWSESNAMASSTKEMGPGSREDHLDDAFGDHNWLKITKLPGVLLGKIKKAVVQRDLHATTFKQYSDALPADAVTRWTEEVEAWEEDTTRPNPFLVTRPNISENAIRKKLLEEDADALRLGKEPILHEEFSTSTMISAGIDLEDRQREHAAELAGLHAHATDNARAKLLERENILYRKLDGWFKVQQLFLPGVHARRVQLMSTAASKQPHKIPLLLPSTAFQFLDCPLKLLDQEWELRHGQAHDALATIRTHLELRCHLYKIKDRWVRGQGMQTRAMNSIAAVQYKIDMAAARYRAAYTALSALSPRLRKDRDGWRALLRPLQDGDLRHISEDPEGTEGTRTVSWLWMACPSAEDAANAGAKAEDSLQESLRVEWCKARARSHRWREEVQLLLEEMRRVPEFHEWTAQEWERRSMQNFQGRDEYFEGARAYALQQASIRRKMKEFCRHVWRYVGVWVTLGETAGSALQEEELAPEPDPDVLPDLDGLSLSDTAPEAASILSGHSDDLPDLATLASSSMADAASMASRSSDILPGLASTTASSDHDAASVRSRDSDLPPLVSSCM</sequence>
<evidence type="ECO:0000259" key="2">
    <source>
        <dbReference type="Pfam" id="PF18803"/>
    </source>
</evidence>
<dbReference type="InParanoid" id="A0A5C3P2E5"/>
<dbReference type="Pfam" id="PF18758">
    <property type="entry name" value="KDZ"/>
    <property type="match status" value="1"/>
</dbReference>
<feature type="region of interest" description="Disordered" evidence="1">
    <location>
        <begin position="1128"/>
        <end position="1157"/>
    </location>
</feature>